<dbReference type="GO" id="GO:0033038">
    <property type="term" value="F:bitter taste receptor activity"/>
    <property type="evidence" value="ECO:0007669"/>
    <property type="project" value="InterPro"/>
</dbReference>
<reference evidence="13" key="1">
    <citation type="journal article" date="2016" name="Nat. Commun.">
        <title>The channel catfish genome sequence provides insights into the evolution of scale formation in teleosts.</title>
        <authorList>
            <person name="Liu Z."/>
            <person name="Liu S."/>
            <person name="Yao J."/>
            <person name="Bao L."/>
            <person name="Zhang J."/>
            <person name="Li Y."/>
            <person name="Jiang C."/>
            <person name="Sun L."/>
            <person name="Wang R."/>
            <person name="Zhang Y."/>
            <person name="Zhou T."/>
            <person name="Zeng Q."/>
            <person name="Fu Q."/>
            <person name="Gao S."/>
            <person name="Li N."/>
            <person name="Koren S."/>
            <person name="Jiang Y."/>
            <person name="Zimin A."/>
            <person name="Xu P."/>
            <person name="Phillippy A.M."/>
            <person name="Geng X."/>
            <person name="Song L."/>
            <person name="Sun F."/>
            <person name="Li C."/>
            <person name="Wang X."/>
            <person name="Chen A."/>
            <person name="Jin Y."/>
            <person name="Yuan Z."/>
            <person name="Yang Y."/>
            <person name="Tan S."/>
            <person name="Peatman E."/>
            <person name="Lu J."/>
            <person name="Qin Z."/>
            <person name="Dunham R."/>
            <person name="Li Z."/>
            <person name="Sonstegard T."/>
            <person name="Feng J."/>
            <person name="Danzmann R.G."/>
            <person name="Schroeder S."/>
            <person name="Scheffler B."/>
            <person name="Duke M.V."/>
            <person name="Ballard L."/>
            <person name="Kucuktas H."/>
            <person name="Kaltenboeck L."/>
            <person name="Liu H."/>
            <person name="Armbruster J."/>
            <person name="Xie Y."/>
            <person name="Kirby M.L."/>
            <person name="Tian Y."/>
            <person name="Flanagan M.E."/>
            <person name="Mu W."/>
            <person name="Waldbieser G.C."/>
        </authorList>
    </citation>
    <scope>NUCLEOTIDE SEQUENCE [LARGE SCALE GENOMIC DNA]</scope>
    <source>
        <strain evidence="13">SDA103</strain>
    </source>
</reference>
<evidence type="ECO:0000256" key="1">
    <source>
        <dbReference type="ARBA" id="ARBA00004141"/>
    </source>
</evidence>
<gene>
    <name evidence="14" type="primary">LOC108266940</name>
</gene>
<feature type="transmembrane region" description="Helical" evidence="12">
    <location>
        <begin position="178"/>
        <end position="200"/>
    </location>
</feature>
<dbReference type="GO" id="GO:0016020">
    <property type="term" value="C:membrane"/>
    <property type="evidence" value="ECO:0007669"/>
    <property type="project" value="UniProtKB-SubCell"/>
</dbReference>
<keyword evidence="6 12" id="KW-1133">Transmembrane helix</keyword>
<feature type="transmembrane region" description="Helical" evidence="12">
    <location>
        <begin position="144"/>
        <end position="163"/>
    </location>
</feature>
<evidence type="ECO:0000256" key="7">
    <source>
        <dbReference type="ARBA" id="ARBA00023040"/>
    </source>
</evidence>
<evidence type="ECO:0000313" key="13">
    <source>
        <dbReference type="Proteomes" id="UP000221080"/>
    </source>
</evidence>
<dbReference type="AlphaFoldDB" id="A0A2D0R6Q1"/>
<keyword evidence="5 12" id="KW-0812">Transmembrane</keyword>
<keyword evidence="3" id="KW-0919">Taste</keyword>
<keyword evidence="7" id="KW-0297">G-protein coupled receptor</keyword>
<evidence type="ECO:0000313" key="14">
    <source>
        <dbReference type="RefSeq" id="XP_017326267.2"/>
    </source>
</evidence>
<evidence type="ECO:0000256" key="4">
    <source>
        <dbReference type="ARBA" id="ARBA00022606"/>
    </source>
</evidence>
<evidence type="ECO:0000256" key="6">
    <source>
        <dbReference type="ARBA" id="ARBA00022989"/>
    </source>
</evidence>
<name>A0A2D0R6Q1_ICTPU</name>
<comment type="subcellular location">
    <subcellularLocation>
        <location evidence="1">Membrane</location>
        <topology evidence="1">Multi-pass membrane protein</topology>
    </subcellularLocation>
</comment>
<evidence type="ECO:0000256" key="11">
    <source>
        <dbReference type="RuleBase" id="RU004423"/>
    </source>
</evidence>
<dbReference type="GeneID" id="108266940"/>
<keyword evidence="10" id="KW-0807">Transducer</keyword>
<comment type="similarity">
    <text evidence="2 11">Belongs to the G-protein coupled receptor T2R family.</text>
</comment>
<keyword evidence="9 14" id="KW-0675">Receptor</keyword>
<keyword evidence="8 12" id="KW-0472">Membrane</keyword>
<protein>
    <submittedName>
        <fullName evidence="14">Taste receptor type 2 member 4</fullName>
    </submittedName>
</protein>
<dbReference type="RefSeq" id="XP_017326267.2">
    <property type="nucleotide sequence ID" value="XM_017470778.3"/>
</dbReference>
<proteinExistence type="inferred from homology"/>
<evidence type="ECO:0000256" key="12">
    <source>
        <dbReference type="SAM" id="Phobius"/>
    </source>
</evidence>
<dbReference type="Proteomes" id="UP000221080">
    <property type="component" value="Chromosome 6"/>
</dbReference>
<dbReference type="KEGG" id="ipu:108266940"/>
<sequence>MRTSVTSSLWLNVFYYCQIVPAQHSVFIYLKRNIRFFIYSSMIAEKFFLLFGFSENIAKSALFYQVFNGAIYTAQWNGTQAKLDTLYDFMLVDMCLRFSYLSICLWVMLISSCTMILYLRKHMKSMEGNSSSFSSPRRQRQMRVTITGMIQTFLFFLCLIWMIVKELFNLVYGQNIDFYGYIGCIVVSLYSFGTTINLCVGQTIFRHRGYEVWQKCLRIGVFLSK</sequence>
<evidence type="ECO:0000256" key="10">
    <source>
        <dbReference type="ARBA" id="ARBA00023224"/>
    </source>
</evidence>
<evidence type="ECO:0000256" key="5">
    <source>
        <dbReference type="ARBA" id="ARBA00022692"/>
    </source>
</evidence>
<evidence type="ECO:0000256" key="3">
    <source>
        <dbReference type="ARBA" id="ARBA00022480"/>
    </source>
</evidence>
<reference evidence="14" key="2">
    <citation type="submission" date="2025-08" db="UniProtKB">
        <authorList>
            <consortium name="RefSeq"/>
        </authorList>
    </citation>
    <scope>IDENTIFICATION</scope>
    <source>
        <tissue evidence="14">Blood</tissue>
    </source>
</reference>
<dbReference type="GO" id="GO:0004930">
    <property type="term" value="F:G protein-coupled receptor activity"/>
    <property type="evidence" value="ECO:0007669"/>
    <property type="project" value="UniProtKB-KW"/>
</dbReference>
<evidence type="ECO:0000256" key="9">
    <source>
        <dbReference type="ARBA" id="ARBA00023170"/>
    </source>
</evidence>
<dbReference type="PANTHER" id="PTHR11394">
    <property type="entry name" value="TASTE RECEPTOR TYPE 2"/>
    <property type="match status" value="1"/>
</dbReference>
<feature type="transmembrane region" description="Helical" evidence="12">
    <location>
        <begin position="98"/>
        <end position="119"/>
    </location>
</feature>
<organism evidence="13 14">
    <name type="scientific">Ictalurus punctatus</name>
    <name type="common">Channel catfish</name>
    <name type="synonym">Silurus punctatus</name>
    <dbReference type="NCBI Taxonomy" id="7998"/>
    <lineage>
        <taxon>Eukaryota</taxon>
        <taxon>Metazoa</taxon>
        <taxon>Chordata</taxon>
        <taxon>Craniata</taxon>
        <taxon>Vertebrata</taxon>
        <taxon>Euteleostomi</taxon>
        <taxon>Actinopterygii</taxon>
        <taxon>Neopterygii</taxon>
        <taxon>Teleostei</taxon>
        <taxon>Ostariophysi</taxon>
        <taxon>Siluriformes</taxon>
        <taxon>Ictaluridae</taxon>
        <taxon>Ictalurus</taxon>
    </lineage>
</organism>
<evidence type="ECO:0000256" key="8">
    <source>
        <dbReference type="ARBA" id="ARBA00023136"/>
    </source>
</evidence>
<dbReference type="Pfam" id="PF05296">
    <property type="entry name" value="TAS2R"/>
    <property type="match status" value="1"/>
</dbReference>
<keyword evidence="13" id="KW-1185">Reference proteome</keyword>
<accession>A0A2D0R6Q1</accession>
<evidence type="ECO:0000256" key="2">
    <source>
        <dbReference type="ARBA" id="ARBA00007376"/>
    </source>
</evidence>
<keyword evidence="4" id="KW-0716">Sensory transduction</keyword>
<feature type="transmembrane region" description="Helical" evidence="12">
    <location>
        <begin position="36"/>
        <end position="54"/>
    </location>
</feature>
<dbReference type="InterPro" id="IPR007960">
    <property type="entry name" value="TAS2R"/>
</dbReference>